<comment type="similarity">
    <text evidence="2 10">Belongs to the class-II aminoacyl-tRNA synthetase family.</text>
</comment>
<dbReference type="PANTHER" id="PTHR30075">
    <property type="entry name" value="GLYCYL-TRNA SYNTHETASE"/>
    <property type="match status" value="1"/>
</dbReference>
<keyword evidence="3 10" id="KW-0963">Cytoplasm</keyword>
<dbReference type="Pfam" id="PF05746">
    <property type="entry name" value="DALR_1"/>
    <property type="match status" value="1"/>
</dbReference>
<dbReference type="RefSeq" id="WP_191159988.1">
    <property type="nucleotide sequence ID" value="NZ_JACXAI010000025.1"/>
</dbReference>
<keyword evidence="8 10" id="KW-0030">Aminoacyl-tRNA synthetase</keyword>
<accession>A0A926S2L2</accession>
<dbReference type="GO" id="GO:0004820">
    <property type="term" value="F:glycine-tRNA ligase activity"/>
    <property type="evidence" value="ECO:0007669"/>
    <property type="project" value="UniProtKB-UniRule"/>
</dbReference>
<dbReference type="NCBIfam" id="TIGR00211">
    <property type="entry name" value="glyS"/>
    <property type="match status" value="1"/>
</dbReference>
<dbReference type="GO" id="GO:0004814">
    <property type="term" value="F:arginine-tRNA ligase activity"/>
    <property type="evidence" value="ECO:0007669"/>
    <property type="project" value="InterPro"/>
</dbReference>
<dbReference type="EMBL" id="JACXAI010000025">
    <property type="protein sequence ID" value="MBD1382114.1"/>
    <property type="molecule type" value="Genomic_DNA"/>
</dbReference>
<keyword evidence="5 10" id="KW-0547">Nucleotide-binding</keyword>
<evidence type="ECO:0000256" key="5">
    <source>
        <dbReference type="ARBA" id="ARBA00022741"/>
    </source>
</evidence>
<evidence type="ECO:0000256" key="10">
    <source>
        <dbReference type="HAMAP-Rule" id="MF_00255"/>
    </source>
</evidence>
<dbReference type="PROSITE" id="PS50861">
    <property type="entry name" value="AA_TRNA_LIGASE_II_GLYAB"/>
    <property type="match status" value="1"/>
</dbReference>
<dbReference type="PANTHER" id="PTHR30075:SF2">
    <property type="entry name" value="GLYCINE--TRNA LIGASE, CHLOROPLASTIC_MITOCHONDRIAL 2"/>
    <property type="match status" value="1"/>
</dbReference>
<dbReference type="AlphaFoldDB" id="A0A926S2L2"/>
<comment type="catalytic activity">
    <reaction evidence="9 10">
        <text>tRNA(Gly) + glycine + ATP = glycyl-tRNA(Gly) + AMP + diphosphate</text>
        <dbReference type="Rhea" id="RHEA:16013"/>
        <dbReference type="Rhea" id="RHEA-COMP:9664"/>
        <dbReference type="Rhea" id="RHEA-COMP:9683"/>
        <dbReference type="ChEBI" id="CHEBI:30616"/>
        <dbReference type="ChEBI" id="CHEBI:33019"/>
        <dbReference type="ChEBI" id="CHEBI:57305"/>
        <dbReference type="ChEBI" id="CHEBI:78442"/>
        <dbReference type="ChEBI" id="CHEBI:78522"/>
        <dbReference type="ChEBI" id="CHEBI:456215"/>
        <dbReference type="EC" id="6.1.1.14"/>
    </reaction>
</comment>
<evidence type="ECO:0000256" key="1">
    <source>
        <dbReference type="ARBA" id="ARBA00004496"/>
    </source>
</evidence>
<comment type="caution">
    <text evidence="12">The sequence shown here is derived from an EMBL/GenBank/DDBJ whole genome shotgun (WGS) entry which is preliminary data.</text>
</comment>
<name>A0A926S2L2_9BACI</name>
<dbReference type="InterPro" id="IPR015944">
    <property type="entry name" value="Gly-tRNA-synth_bsu"/>
</dbReference>
<dbReference type="InterPro" id="IPR006194">
    <property type="entry name" value="Gly-tRNA-synth_heterodimer"/>
</dbReference>
<dbReference type="SUPFAM" id="SSF109604">
    <property type="entry name" value="HD-domain/PDEase-like"/>
    <property type="match status" value="1"/>
</dbReference>
<keyword evidence="4 10" id="KW-0436">Ligase</keyword>
<keyword evidence="7 10" id="KW-0648">Protein biosynthesis</keyword>
<organism evidence="12 13">
    <name type="scientific">Metabacillus arenae</name>
    <dbReference type="NCBI Taxonomy" id="2771434"/>
    <lineage>
        <taxon>Bacteria</taxon>
        <taxon>Bacillati</taxon>
        <taxon>Bacillota</taxon>
        <taxon>Bacilli</taxon>
        <taxon>Bacillales</taxon>
        <taxon>Bacillaceae</taxon>
        <taxon>Metabacillus</taxon>
    </lineage>
</organism>
<reference evidence="12" key="1">
    <citation type="submission" date="2020-09" db="EMBL/GenBank/DDBJ databases">
        <title>A novel bacterium of genus Bacillus, isolated from South China Sea.</title>
        <authorList>
            <person name="Huang H."/>
            <person name="Mo K."/>
            <person name="Hu Y."/>
        </authorList>
    </citation>
    <scope>NUCLEOTIDE SEQUENCE</scope>
    <source>
        <strain evidence="12">IB182487</strain>
    </source>
</reference>
<evidence type="ECO:0000313" key="13">
    <source>
        <dbReference type="Proteomes" id="UP000626844"/>
    </source>
</evidence>
<evidence type="ECO:0000256" key="2">
    <source>
        <dbReference type="ARBA" id="ARBA00008226"/>
    </source>
</evidence>
<proteinExistence type="inferred from homology"/>
<dbReference type="Proteomes" id="UP000626844">
    <property type="component" value="Unassembled WGS sequence"/>
</dbReference>
<evidence type="ECO:0000256" key="4">
    <source>
        <dbReference type="ARBA" id="ARBA00022598"/>
    </source>
</evidence>
<comment type="subunit">
    <text evidence="10">Tetramer of two alpha and two beta subunits.</text>
</comment>
<evidence type="ECO:0000256" key="8">
    <source>
        <dbReference type="ARBA" id="ARBA00023146"/>
    </source>
</evidence>
<keyword evidence="6 10" id="KW-0067">ATP-binding</keyword>
<sequence>MNNRDLLLEIGLEEMPARYITDSMNQLGERVQTWLKEQNLSFQDIKLYSTPRRLAIVVSNLAEKQPDIEEEAKGPTKKIALDQDGNWTKAAIGFTKGQGASLEDIYFKELNGIEYVHVQKYIKGQKTKDLLVELQKIVANLTFPKNMRWGSFDMRFVRPIQWLIALYGEEVISFSITNVQTGTKTLGHRFLGNEQVISSPKAYEQELFSHFVIADPIKRKEAIRNQLKHLEEEQNWVIPIDEDLLEEVNNLVEYPTVLFGMFEKEFLSIPEEVLITSMKEHQRYFPVKDNNGKLIPYFVTVRNGDHKNLENVARGNEKVLRARLSDAAFFYKEDQKLKLEDNLQKLDKIVFHEELGTLGEKVKRITSISEHLSKKLNLDPQAKQDVLRAASISKFDLVTHMVYEFPELQGFMGEKYAQILGENEAVAKAVNEHYMPRHAEDSVPESNVGAIVAIADKLDTIAAFFSIGLIPTGSQDPYALRRQASGIVQILLVKKWSIPLQELFEMALSQLHVEDKDHVVKELSNFFVMRLKFVLQAQGIRYDIIDAVLDSTEKEVNSLVQRANVLENGVQAADFKESAESLSRVLNIAKKGEKQSVRQELFENEYEHKLYDKAIGVEKDFQLHMSSGHYQNAFLVLSSLKNEINEYFDHTMVMSENELVKENRLAQMVMLADLIKSFANINTIILK</sequence>
<evidence type="ECO:0000256" key="9">
    <source>
        <dbReference type="ARBA" id="ARBA00047937"/>
    </source>
</evidence>
<comment type="subcellular location">
    <subcellularLocation>
        <location evidence="1 10">Cytoplasm</location>
    </subcellularLocation>
</comment>
<dbReference type="GO" id="GO:0006426">
    <property type="term" value="P:glycyl-tRNA aminoacylation"/>
    <property type="evidence" value="ECO:0007669"/>
    <property type="project" value="UniProtKB-UniRule"/>
</dbReference>
<gene>
    <name evidence="10" type="primary">glyS</name>
    <name evidence="12" type="ORF">IC621_17935</name>
</gene>
<dbReference type="GO" id="GO:0006420">
    <property type="term" value="P:arginyl-tRNA aminoacylation"/>
    <property type="evidence" value="ECO:0007669"/>
    <property type="project" value="InterPro"/>
</dbReference>
<keyword evidence="13" id="KW-1185">Reference proteome</keyword>
<dbReference type="GO" id="GO:0005829">
    <property type="term" value="C:cytosol"/>
    <property type="evidence" value="ECO:0007669"/>
    <property type="project" value="TreeGrafter"/>
</dbReference>
<evidence type="ECO:0000313" key="12">
    <source>
        <dbReference type="EMBL" id="MBD1382114.1"/>
    </source>
</evidence>
<evidence type="ECO:0000256" key="3">
    <source>
        <dbReference type="ARBA" id="ARBA00022490"/>
    </source>
</evidence>
<feature type="domain" description="DALR anticodon binding" evidence="11">
    <location>
        <begin position="582"/>
        <end position="677"/>
    </location>
</feature>
<evidence type="ECO:0000256" key="6">
    <source>
        <dbReference type="ARBA" id="ARBA00022840"/>
    </source>
</evidence>
<dbReference type="GO" id="GO:0005524">
    <property type="term" value="F:ATP binding"/>
    <property type="evidence" value="ECO:0007669"/>
    <property type="project" value="UniProtKB-UniRule"/>
</dbReference>
<evidence type="ECO:0000256" key="7">
    <source>
        <dbReference type="ARBA" id="ARBA00022917"/>
    </source>
</evidence>
<dbReference type="HAMAP" id="MF_00255">
    <property type="entry name" value="Gly_tRNA_synth_beta"/>
    <property type="match status" value="1"/>
</dbReference>
<dbReference type="EC" id="6.1.1.14" evidence="10"/>
<evidence type="ECO:0000259" key="11">
    <source>
        <dbReference type="Pfam" id="PF05746"/>
    </source>
</evidence>
<dbReference type="InterPro" id="IPR008909">
    <property type="entry name" value="DALR_anticod-bd"/>
</dbReference>
<protein>
    <recommendedName>
        <fullName evidence="10">Glycine--tRNA ligase beta subunit</fullName>
        <ecNumber evidence="10">6.1.1.14</ecNumber>
    </recommendedName>
    <alternativeName>
        <fullName evidence="10">Glycyl-tRNA synthetase beta subunit</fullName>
        <shortName evidence="10">GlyRS</shortName>
    </alternativeName>
</protein>
<dbReference type="Pfam" id="PF02092">
    <property type="entry name" value="tRNA_synt_2f"/>
    <property type="match status" value="1"/>
</dbReference>
<dbReference type="PRINTS" id="PR01045">
    <property type="entry name" value="TRNASYNTHGB"/>
</dbReference>